<dbReference type="PROSITE" id="PS50237">
    <property type="entry name" value="HECT"/>
    <property type="match status" value="1"/>
</dbReference>
<dbReference type="AlphaFoldDB" id="C4R0S4"/>
<comment type="catalytic activity">
    <reaction evidence="1">
        <text>S-ubiquitinyl-[E2 ubiquitin-conjugating enzyme]-L-cysteine + [acceptor protein]-L-lysine = [E2 ubiquitin-conjugating enzyme]-L-cysteine + N(6)-ubiquitinyl-[acceptor protein]-L-lysine.</text>
        <dbReference type="EC" id="2.3.2.26"/>
    </reaction>
</comment>
<dbReference type="KEGG" id="ppa:PAS_chr2-1_0469"/>
<dbReference type="NCBIfam" id="TIGR01053">
    <property type="entry name" value="LSD1"/>
    <property type="match status" value="1"/>
</dbReference>
<dbReference type="Proteomes" id="UP000000314">
    <property type="component" value="Chromosome 2"/>
</dbReference>
<dbReference type="SMART" id="SM00119">
    <property type="entry name" value="HECTc"/>
    <property type="match status" value="1"/>
</dbReference>
<dbReference type="GO" id="GO:0000209">
    <property type="term" value="P:protein polyubiquitination"/>
    <property type="evidence" value="ECO:0007669"/>
    <property type="project" value="InterPro"/>
</dbReference>
<keyword evidence="3" id="KW-0808">Transferase</keyword>
<evidence type="ECO:0000313" key="8">
    <source>
        <dbReference type="Proteomes" id="UP000000314"/>
    </source>
</evidence>
<feature type="active site" description="Glycyl thioester intermediate" evidence="5">
    <location>
        <position position="846"/>
    </location>
</feature>
<dbReference type="SMR" id="C4R0S4"/>
<dbReference type="Gene3D" id="3.30.2160.10">
    <property type="entry name" value="Hect, E3 ligase catalytic domain"/>
    <property type="match status" value="1"/>
</dbReference>
<dbReference type="EC" id="2.3.2.26" evidence="2"/>
<evidence type="ECO:0000256" key="2">
    <source>
        <dbReference type="ARBA" id="ARBA00012485"/>
    </source>
</evidence>
<proteinExistence type="predicted"/>
<dbReference type="PANTHER" id="PTHR45700">
    <property type="entry name" value="UBIQUITIN-PROTEIN LIGASE E3C"/>
    <property type="match status" value="1"/>
</dbReference>
<organism evidence="7 8">
    <name type="scientific">Komagataella phaffii (strain GS115 / ATCC 20864)</name>
    <name type="common">Yeast</name>
    <name type="synonym">Pichia pastoris</name>
    <dbReference type="NCBI Taxonomy" id="644223"/>
    <lineage>
        <taxon>Eukaryota</taxon>
        <taxon>Fungi</taxon>
        <taxon>Dikarya</taxon>
        <taxon>Ascomycota</taxon>
        <taxon>Saccharomycotina</taxon>
        <taxon>Pichiomycetes</taxon>
        <taxon>Pichiales</taxon>
        <taxon>Pichiaceae</taxon>
        <taxon>Komagataella</taxon>
    </lineage>
</organism>
<dbReference type="eggNOG" id="KOG0941">
    <property type="taxonomic scope" value="Eukaryota"/>
</dbReference>
<dbReference type="GeneID" id="8198115"/>
<dbReference type="InterPro" id="IPR044611">
    <property type="entry name" value="E3A/B/C-like"/>
</dbReference>
<evidence type="ECO:0000256" key="3">
    <source>
        <dbReference type="ARBA" id="ARBA00022679"/>
    </source>
</evidence>
<dbReference type="OMA" id="MYYLFGA"/>
<dbReference type="HOGENOM" id="CLU_002173_5_1_1"/>
<keyword evidence="4 5" id="KW-0833">Ubl conjugation pathway</keyword>
<evidence type="ECO:0000256" key="1">
    <source>
        <dbReference type="ARBA" id="ARBA00000885"/>
    </source>
</evidence>
<dbReference type="FunCoup" id="C4R0S4">
    <property type="interactions" value="76"/>
</dbReference>
<dbReference type="GO" id="GO:0031499">
    <property type="term" value="C:TRAMP complex"/>
    <property type="evidence" value="ECO:0007669"/>
    <property type="project" value="EnsemblFungi"/>
</dbReference>
<dbReference type="RefSeq" id="XP_002491378.1">
    <property type="nucleotide sequence ID" value="XM_002491333.1"/>
</dbReference>
<keyword evidence="8" id="KW-1185">Reference proteome</keyword>
<dbReference type="InterPro" id="IPR000569">
    <property type="entry name" value="HECT_dom"/>
</dbReference>
<protein>
    <recommendedName>
        <fullName evidence="2">HECT-type E3 ubiquitin transferase</fullName>
        <ecNumber evidence="2">2.3.2.26</ecNumber>
    </recommendedName>
</protein>
<dbReference type="Gene3D" id="3.30.2410.10">
    <property type="entry name" value="Hect, E3 ligase catalytic domain"/>
    <property type="match status" value="1"/>
</dbReference>
<sequence length="878" mass="100804">MTGSASSGQRNWFQKLLKKNRTSTSRPESVISSRDIMHYIQEHEAIIDPDCILSIEPEHCPEISNDAVEDYEESPEPEVQGDVLSNCRCCGTILKYPTFVKRIKCTICDTITIVENGDPKNADRNGLNSDSGQTQLLSLEYLEEFIQNNSSPKALGVMLYESFSSFRVLNNSFRVPNYRLSHRTPGLDFPQIKRFYKRILKLPSINSYYKMLLGMSDLLKRSPELEEPQNILWLLIILELPTFQHVLIHKANIPELRSVQYDILKRTIGLIANLNKTPLQYLCNWLHRSPEFLIKVDLINLYITFHVTKCINYQLKPTNTTDTATHSEDENVNYKDTLFKDMNATSPAQALDALPQNATMNRQDEFTSKIGLSQYGNNWHIRTGARALSIFFTANSHNGKFKVPVSNFYNTLVDYVNIKEDFDAWQLNNRKMSNGASSTGDSVQSVIDYLQNNTISAYYGILSNDPTQMRKLSFTFCQFPFLISLGSKISILEHEAKRKMERKAEEAFINSLNQKQPFGIYFKVRVRRGLIANDSLKCIKNHTNDLQKSLKVEFVDEPGVDAGGLKKEWFVLLTRELFHPNKGLFSYDETSKLAWFTISNIDHEELYYLVGVVLGLAIYNSTILDLRLPFVLFKKLLNKKPSLEDFCELYPENGGSLRKLLKLQDDEIWDNMEIYFDVTYSDLLGAIKTEELVPGGSSIKVNNSNKNEYVSRYLDFYLNKVISNSFNSFYKGFYSVIGGNALSLFSPHEIQLIVLGDDNDGKKVDTEILKSVTNYNGWDSREAAVTSKQVAWFWEFFDSISYKQQKKLLLFITGSDRIPATGIQNLPFKITRLKGNKERFPIAHTCFNELCIYEYPDKNTMWRKLEYGMNESEGFGIK</sequence>
<dbReference type="GO" id="GO:0061630">
    <property type="term" value="F:ubiquitin protein ligase activity"/>
    <property type="evidence" value="ECO:0007669"/>
    <property type="project" value="UniProtKB-EC"/>
</dbReference>
<evidence type="ECO:0000256" key="4">
    <source>
        <dbReference type="ARBA" id="ARBA00022786"/>
    </source>
</evidence>
<dbReference type="Gene3D" id="3.90.1750.10">
    <property type="entry name" value="Hect, E3 ligase catalytic domains"/>
    <property type="match status" value="1"/>
</dbReference>
<feature type="domain" description="HECT" evidence="6">
    <location>
        <begin position="542"/>
        <end position="878"/>
    </location>
</feature>
<dbReference type="InterPro" id="IPR035983">
    <property type="entry name" value="Hect_E3_ubiquitin_ligase"/>
</dbReference>
<evidence type="ECO:0000256" key="5">
    <source>
        <dbReference type="PROSITE-ProRule" id="PRU00104"/>
    </source>
</evidence>
<dbReference type="InParanoid" id="C4R0S4"/>
<dbReference type="SUPFAM" id="SSF56204">
    <property type="entry name" value="Hect, E3 ligase catalytic domain"/>
    <property type="match status" value="1"/>
</dbReference>
<dbReference type="STRING" id="644223.C4R0S4"/>
<reference evidence="7 8" key="1">
    <citation type="journal article" date="2009" name="Nat. Biotechnol.">
        <title>Genome sequence of the recombinant protein production host Pichia pastoris.</title>
        <authorList>
            <person name="De Schutter K."/>
            <person name="Lin Y.C."/>
            <person name="Tiels P."/>
            <person name="Van Hecke A."/>
            <person name="Glinka S."/>
            <person name="Weber-Lehmann J."/>
            <person name="Rouze P."/>
            <person name="Van de Peer Y."/>
            <person name="Callewaert N."/>
        </authorList>
    </citation>
    <scope>NUCLEOTIDE SEQUENCE [LARGE SCALE GENOMIC DNA]</scope>
    <source>
        <strain evidence="8">GS115 / ATCC 20864</strain>
    </source>
</reference>
<gene>
    <name evidence="7" type="ordered locus">PAS_chr2-1_0469</name>
</gene>
<dbReference type="PANTHER" id="PTHR45700:SF8">
    <property type="entry name" value="HECT-TYPE E3 UBIQUITIN TRANSFERASE"/>
    <property type="match status" value="1"/>
</dbReference>
<dbReference type="CDD" id="cd00078">
    <property type="entry name" value="HECTc"/>
    <property type="match status" value="1"/>
</dbReference>
<name>C4R0S4_KOMPG</name>
<accession>C4R0S4</accession>
<evidence type="ECO:0000259" key="6">
    <source>
        <dbReference type="PROSITE" id="PS50237"/>
    </source>
</evidence>
<dbReference type="Pfam" id="PF00632">
    <property type="entry name" value="HECT"/>
    <property type="match status" value="1"/>
</dbReference>
<evidence type="ECO:0000313" key="7">
    <source>
        <dbReference type="EMBL" id="CAY69098.1"/>
    </source>
</evidence>
<dbReference type="EMBL" id="FN392320">
    <property type="protein sequence ID" value="CAY69098.1"/>
    <property type="molecule type" value="Genomic_DNA"/>
</dbReference>
<dbReference type="OrthoDB" id="8068875at2759"/>